<proteinExistence type="inferred from homology"/>
<reference evidence="5" key="2">
    <citation type="submission" date="2015-01" db="EMBL/GenBank/DDBJ databases">
        <title>Evolutionary Origins and Diversification of the Mycorrhizal Mutualists.</title>
        <authorList>
            <consortium name="DOE Joint Genome Institute"/>
            <consortium name="Mycorrhizal Genomics Consortium"/>
            <person name="Kohler A."/>
            <person name="Kuo A."/>
            <person name="Nagy L.G."/>
            <person name="Floudas D."/>
            <person name="Copeland A."/>
            <person name="Barry K.W."/>
            <person name="Cichocki N."/>
            <person name="Veneault-Fourrey C."/>
            <person name="LaButti K."/>
            <person name="Lindquist E.A."/>
            <person name="Lipzen A."/>
            <person name="Lundell T."/>
            <person name="Morin E."/>
            <person name="Murat C."/>
            <person name="Riley R."/>
            <person name="Ohm R."/>
            <person name="Sun H."/>
            <person name="Tunlid A."/>
            <person name="Henrissat B."/>
            <person name="Grigoriev I.V."/>
            <person name="Hibbett D.S."/>
            <person name="Martin F."/>
        </authorList>
    </citation>
    <scope>NUCLEOTIDE SEQUENCE [LARGE SCALE GENOMIC DNA]</scope>
    <source>
        <strain evidence="5">Zn</strain>
    </source>
</reference>
<dbReference type="InterPro" id="IPR017144">
    <property type="entry name" value="Xaa-Arg_dipeptidase"/>
</dbReference>
<evidence type="ECO:0000259" key="3">
    <source>
        <dbReference type="Pfam" id="PF07687"/>
    </source>
</evidence>
<dbReference type="InterPro" id="IPR002933">
    <property type="entry name" value="Peptidase_M20"/>
</dbReference>
<name>A0A0C3CUN7_OIDMZ</name>
<organism evidence="4 5">
    <name type="scientific">Oidiodendron maius (strain Zn)</name>
    <dbReference type="NCBI Taxonomy" id="913774"/>
    <lineage>
        <taxon>Eukaryota</taxon>
        <taxon>Fungi</taxon>
        <taxon>Dikarya</taxon>
        <taxon>Ascomycota</taxon>
        <taxon>Pezizomycotina</taxon>
        <taxon>Leotiomycetes</taxon>
        <taxon>Leotiomycetes incertae sedis</taxon>
        <taxon>Myxotrichaceae</taxon>
        <taxon>Oidiodendron</taxon>
    </lineage>
</organism>
<dbReference type="Gene3D" id="3.30.70.360">
    <property type="match status" value="1"/>
</dbReference>
<evidence type="ECO:0000313" key="5">
    <source>
        <dbReference type="Proteomes" id="UP000054321"/>
    </source>
</evidence>
<dbReference type="PANTHER" id="PTHR30575">
    <property type="entry name" value="PEPTIDASE M20"/>
    <property type="match status" value="1"/>
</dbReference>
<protein>
    <recommendedName>
        <fullName evidence="2">Peptidase M20 domain-containing protein 2</fullName>
    </recommendedName>
</protein>
<dbReference type="InterPro" id="IPR011650">
    <property type="entry name" value="Peptidase_M20_dimer"/>
</dbReference>
<keyword evidence="5" id="KW-1185">Reference proteome</keyword>
<dbReference type="FunFam" id="3.30.70.360:FF:000004">
    <property type="entry name" value="Peptidase M20 domain-containing protein 2"/>
    <property type="match status" value="1"/>
</dbReference>
<dbReference type="AlphaFoldDB" id="A0A0C3CUN7"/>
<feature type="domain" description="Peptidase M20 dimerisation" evidence="3">
    <location>
        <begin position="197"/>
        <end position="290"/>
    </location>
</feature>
<dbReference type="PIRSF" id="PIRSF037226">
    <property type="entry name" value="Amidohydrolase_ACY1L2_prd"/>
    <property type="match status" value="1"/>
</dbReference>
<dbReference type="PANTHER" id="PTHR30575:SF8">
    <property type="entry name" value="PEPTIDASE M20 DOMAIN-CONTAINING PROTEIN 2"/>
    <property type="match status" value="1"/>
</dbReference>
<evidence type="ECO:0000256" key="2">
    <source>
        <dbReference type="PIRNR" id="PIRNR037226"/>
    </source>
</evidence>
<dbReference type="InterPro" id="IPR052030">
    <property type="entry name" value="Peptidase_M20/M20A_hydrolases"/>
</dbReference>
<dbReference type="Pfam" id="PF01546">
    <property type="entry name" value="Peptidase_M20"/>
    <property type="match status" value="1"/>
</dbReference>
<dbReference type="HOGENOM" id="CLU_031812_1_2_1"/>
<dbReference type="InterPro" id="IPR036264">
    <property type="entry name" value="Bact_exopeptidase_dim_dom"/>
</dbReference>
<dbReference type="InterPro" id="IPR017439">
    <property type="entry name" value="Amidohydrolase"/>
</dbReference>
<gene>
    <name evidence="4" type="ORF">OIDMADRAFT_106911</name>
</gene>
<dbReference type="Proteomes" id="UP000054321">
    <property type="component" value="Unassembled WGS sequence"/>
</dbReference>
<reference evidence="4 5" key="1">
    <citation type="submission" date="2014-04" db="EMBL/GenBank/DDBJ databases">
        <authorList>
            <consortium name="DOE Joint Genome Institute"/>
            <person name="Kuo A."/>
            <person name="Martino E."/>
            <person name="Perotto S."/>
            <person name="Kohler A."/>
            <person name="Nagy L.G."/>
            <person name="Floudas D."/>
            <person name="Copeland A."/>
            <person name="Barry K.W."/>
            <person name="Cichocki N."/>
            <person name="Veneault-Fourrey C."/>
            <person name="LaButti K."/>
            <person name="Lindquist E.A."/>
            <person name="Lipzen A."/>
            <person name="Lundell T."/>
            <person name="Morin E."/>
            <person name="Murat C."/>
            <person name="Sun H."/>
            <person name="Tunlid A."/>
            <person name="Henrissat B."/>
            <person name="Grigoriev I.V."/>
            <person name="Hibbett D.S."/>
            <person name="Martin F."/>
            <person name="Nordberg H.P."/>
            <person name="Cantor M.N."/>
            <person name="Hua S.X."/>
        </authorList>
    </citation>
    <scope>NUCLEOTIDE SEQUENCE [LARGE SCALE GENOMIC DNA]</scope>
    <source>
        <strain evidence="4 5">Zn</strain>
    </source>
</reference>
<dbReference type="GO" id="GO:0016805">
    <property type="term" value="F:dipeptidase activity"/>
    <property type="evidence" value="ECO:0007669"/>
    <property type="project" value="InterPro"/>
</dbReference>
<evidence type="ECO:0000313" key="4">
    <source>
        <dbReference type="EMBL" id="KIM93437.1"/>
    </source>
</evidence>
<dbReference type="Gene3D" id="3.40.630.10">
    <property type="entry name" value="Zn peptidases"/>
    <property type="match status" value="1"/>
</dbReference>
<dbReference type="SUPFAM" id="SSF53187">
    <property type="entry name" value="Zn-dependent exopeptidases"/>
    <property type="match status" value="1"/>
</dbReference>
<comment type="similarity">
    <text evidence="1 2">Belongs to the peptidase M20A family.</text>
</comment>
<dbReference type="InParanoid" id="A0A0C3CUN7"/>
<dbReference type="SUPFAM" id="SSF55031">
    <property type="entry name" value="Bacterial exopeptidase dimerisation domain"/>
    <property type="match status" value="1"/>
</dbReference>
<dbReference type="Pfam" id="PF07687">
    <property type="entry name" value="M20_dimer"/>
    <property type="match status" value="1"/>
</dbReference>
<dbReference type="NCBIfam" id="TIGR01891">
    <property type="entry name" value="amidohydrolases"/>
    <property type="match status" value="1"/>
</dbReference>
<sequence>MHLLQGPQKSPSDSAIPPSILPTVGYLEIDDRSVEFRDLDQYIHSHPEIAYEEFIAHGTLSTFLEKQGFTVTRHAYGLETSFEANFGSGGRLVTYCAEYDALPGIGHACGHNLIATASTAAFVSLAKTIEKLRIPGRVRILGTPAEEGGGGKVKLINAGAFKDEISAAMMSHPISAREYKDGYTGIAGFKLIASNKLRVEFRGKGAHAAGEPWNGINALDAAVQAYTNISMLRQGMRPDERIHGVIENGGTVPNVIPDYTRMNWYVRAPTSSRSESLLVKAKACFEAAAAATGCQVNYIPALSYRDLRVNDTLCQVYVDDMADLGEKIILKQDIPGTVSTDMGNVSYEVPSFHGVFAIPTPPDVTGHHPSFALAAGKIEAHDAAMRCAKGMAMMGYRVLTDSKVAEGARKDFNMIEK</sequence>
<dbReference type="EMBL" id="KN832895">
    <property type="protein sequence ID" value="KIM93437.1"/>
    <property type="molecule type" value="Genomic_DNA"/>
</dbReference>
<dbReference type="CDD" id="cd05672">
    <property type="entry name" value="M20_ACY1L2-like"/>
    <property type="match status" value="1"/>
</dbReference>
<dbReference type="OrthoDB" id="6119954at2759"/>
<accession>A0A0C3CUN7</accession>
<evidence type="ECO:0000256" key="1">
    <source>
        <dbReference type="ARBA" id="ARBA00006247"/>
    </source>
</evidence>